<gene>
    <name evidence="2" type="ORF">H9981_04365</name>
</gene>
<accession>A0A9D2ASF9</accession>
<comment type="caution">
    <text evidence="2">The sequence shown here is derived from an EMBL/GenBank/DDBJ whole genome shotgun (WGS) entry which is preliminary data.</text>
</comment>
<reference evidence="2" key="1">
    <citation type="journal article" date="2021" name="PeerJ">
        <title>Extensive microbial diversity within the chicken gut microbiome revealed by metagenomics and culture.</title>
        <authorList>
            <person name="Gilroy R."/>
            <person name="Ravi A."/>
            <person name="Getino M."/>
            <person name="Pursley I."/>
            <person name="Horton D.L."/>
            <person name="Alikhan N.F."/>
            <person name="Baker D."/>
            <person name="Gharbi K."/>
            <person name="Hall N."/>
            <person name="Watson M."/>
            <person name="Adriaenssens E.M."/>
            <person name="Foster-Nyarko E."/>
            <person name="Jarju S."/>
            <person name="Secka A."/>
            <person name="Antonio M."/>
            <person name="Oren A."/>
            <person name="Chaudhuri R.R."/>
            <person name="La Ragione R."/>
            <person name="Hildebrand F."/>
            <person name="Pallen M.J."/>
        </authorList>
    </citation>
    <scope>NUCLEOTIDE SEQUENCE</scope>
    <source>
        <strain evidence="2">ChiSjej5B23-15282</strain>
    </source>
</reference>
<protein>
    <recommendedName>
        <fullName evidence="4">Membrane fusion protein</fullName>
    </recommendedName>
</protein>
<dbReference type="EMBL" id="DXFA01000081">
    <property type="protein sequence ID" value="HIX48233.1"/>
    <property type="molecule type" value="Genomic_DNA"/>
</dbReference>
<keyword evidence="1" id="KW-0812">Transmembrane</keyword>
<evidence type="ECO:0000313" key="3">
    <source>
        <dbReference type="Proteomes" id="UP000824243"/>
    </source>
</evidence>
<reference evidence="2" key="2">
    <citation type="submission" date="2021-04" db="EMBL/GenBank/DDBJ databases">
        <authorList>
            <person name="Gilroy R."/>
        </authorList>
    </citation>
    <scope>NUCLEOTIDE SEQUENCE</scope>
    <source>
        <strain evidence="2">ChiSjej5B23-15282</strain>
    </source>
</reference>
<dbReference type="Proteomes" id="UP000824243">
    <property type="component" value="Unassembled WGS sequence"/>
</dbReference>
<feature type="transmembrane region" description="Helical" evidence="1">
    <location>
        <begin position="21"/>
        <end position="42"/>
    </location>
</feature>
<sequence length="486" mass="53827">MAPKGNHSIDIKKFRARREMNLGIFLFAIVFIYLLVTVIMYFTGDTISVYEVREGSIVNDNSYTGLVLRQEEAVSAETGGYISYYQNGNSKVKTGMPVYAMSAQKLDTETASAGADDTAASPVSLNPEVQAGMIYQMQDFNENYDPADFSAVYSLKNEITAALQDAFSATRTEQLATVISASGLEVSTYTAPRDGIIALTVDGLESLTKDTFTAEDFDRTAYESKALEDQMKISSGSPVYRLITSEDWSVIVQLDRETAEQFKEEISAANTPAGEDAVPVDENKSMSVKVRIDKDSETMWADFSILSRDGKYYGCLDLDNSMIRYAEERYLNIELILEDESGLKIPRSSVVEEKFYVLPEEYITSGGNSSSDGVMVRQEGGSAVFRPVNIYDSSEDGEVCVSREDLSEGDILIKPESSDTYTVGKTRSLQGVYNINKGYAVFKKVDILCENDEYYIVREGDSYGLSNYDHIVQEGSSVSPEEVVFQ</sequence>
<proteinExistence type="predicted"/>
<organism evidence="2 3">
    <name type="scientific">Candidatus Mediterraneibacter caccavium</name>
    <dbReference type="NCBI Taxonomy" id="2838661"/>
    <lineage>
        <taxon>Bacteria</taxon>
        <taxon>Bacillati</taxon>
        <taxon>Bacillota</taxon>
        <taxon>Clostridia</taxon>
        <taxon>Lachnospirales</taxon>
        <taxon>Lachnospiraceae</taxon>
        <taxon>Mediterraneibacter</taxon>
    </lineage>
</organism>
<name>A0A9D2ASF9_9FIRM</name>
<evidence type="ECO:0000313" key="2">
    <source>
        <dbReference type="EMBL" id="HIX48233.1"/>
    </source>
</evidence>
<dbReference type="AlphaFoldDB" id="A0A9D2ASF9"/>
<keyword evidence="1" id="KW-1133">Transmembrane helix</keyword>
<evidence type="ECO:0000256" key="1">
    <source>
        <dbReference type="SAM" id="Phobius"/>
    </source>
</evidence>
<evidence type="ECO:0008006" key="4">
    <source>
        <dbReference type="Google" id="ProtNLM"/>
    </source>
</evidence>
<keyword evidence="1" id="KW-0472">Membrane</keyword>